<gene>
    <name evidence="1" type="ORF">Ae201684_013467</name>
</gene>
<organism evidence="1 2">
    <name type="scientific">Aphanomyces euteiches</name>
    <dbReference type="NCBI Taxonomy" id="100861"/>
    <lineage>
        <taxon>Eukaryota</taxon>
        <taxon>Sar</taxon>
        <taxon>Stramenopiles</taxon>
        <taxon>Oomycota</taxon>
        <taxon>Saprolegniomycetes</taxon>
        <taxon>Saprolegniales</taxon>
        <taxon>Verrucalvaceae</taxon>
        <taxon>Aphanomyces</taxon>
    </lineage>
</organism>
<dbReference type="AlphaFoldDB" id="A0A6G0WNF8"/>
<comment type="caution">
    <text evidence="1">The sequence shown here is derived from an EMBL/GenBank/DDBJ whole genome shotgun (WGS) entry which is preliminary data.</text>
</comment>
<proteinExistence type="predicted"/>
<dbReference type="EMBL" id="VJMJ01000172">
    <property type="protein sequence ID" value="KAF0728898.1"/>
    <property type="molecule type" value="Genomic_DNA"/>
</dbReference>
<evidence type="ECO:0000313" key="2">
    <source>
        <dbReference type="Proteomes" id="UP000481153"/>
    </source>
</evidence>
<keyword evidence="2" id="KW-1185">Reference proteome</keyword>
<evidence type="ECO:0000313" key="1">
    <source>
        <dbReference type="EMBL" id="KAF0728898.1"/>
    </source>
</evidence>
<reference evidence="1 2" key="1">
    <citation type="submission" date="2019-07" db="EMBL/GenBank/DDBJ databases">
        <title>Genomics analysis of Aphanomyces spp. identifies a new class of oomycete effector associated with host adaptation.</title>
        <authorList>
            <person name="Gaulin E."/>
        </authorList>
    </citation>
    <scope>NUCLEOTIDE SEQUENCE [LARGE SCALE GENOMIC DNA]</scope>
    <source>
        <strain evidence="1 2">ATCC 201684</strain>
    </source>
</reference>
<protein>
    <submittedName>
        <fullName evidence="1">Uncharacterized protein</fullName>
    </submittedName>
</protein>
<accession>A0A6G0WNF8</accession>
<name>A0A6G0WNF8_9STRA</name>
<dbReference type="Proteomes" id="UP000481153">
    <property type="component" value="Unassembled WGS sequence"/>
</dbReference>
<sequence length="100" mass="11911">MLYSFQFECRKCEGFPVSLCESIRLSMNLGRPWLFGRSIVNARDYNESLEGLRSDMSFSCGTHHRRMEIMVDFYCIGRGDCSNRRLFCSLRRQKEWVEYT</sequence>